<accession>A0AC61S774</accession>
<proteinExistence type="predicted"/>
<protein>
    <submittedName>
        <fullName evidence="1">Bifunctional (P)ppGpp synthetase/guanosine-3',5'-bis(Diphosphate) 3'-pyrophosphohydrolase</fullName>
    </submittedName>
</protein>
<comment type="caution">
    <text evidence="1">The sequence shown here is derived from an EMBL/GenBank/DDBJ whole genome shotgun (WGS) entry which is preliminary data.</text>
</comment>
<organism evidence="1 2">
    <name type="scientific">Muribaculum caecicola</name>
    <dbReference type="NCBI Taxonomy" id="3038144"/>
    <lineage>
        <taxon>Bacteria</taxon>
        <taxon>Pseudomonadati</taxon>
        <taxon>Bacteroidota</taxon>
        <taxon>Bacteroidia</taxon>
        <taxon>Bacteroidales</taxon>
        <taxon>Muribaculaceae</taxon>
        <taxon>Muribaculum</taxon>
    </lineage>
</organism>
<gene>
    <name evidence="1" type="ORF">E5990_03035</name>
</gene>
<dbReference type="Proteomes" id="UP000305401">
    <property type="component" value="Unassembled WGS sequence"/>
</dbReference>
<reference evidence="1" key="1">
    <citation type="submission" date="2019-04" db="EMBL/GenBank/DDBJ databases">
        <title>Microbes associate with the intestines of laboratory mice.</title>
        <authorList>
            <person name="Navarre W."/>
            <person name="Wong E."/>
            <person name="Huang K.C."/>
            <person name="Tropini C."/>
            <person name="Ng K."/>
            <person name="Yu B."/>
        </authorList>
    </citation>
    <scope>NUCLEOTIDE SEQUENCE</scope>
    <source>
        <strain evidence="1">NM86_A22</strain>
    </source>
</reference>
<evidence type="ECO:0000313" key="1">
    <source>
        <dbReference type="EMBL" id="THG54353.1"/>
    </source>
</evidence>
<sequence>MEKEYLQTDEKKRMLTDTLALLRLTQSVIQPDDFARVRNTIQQGIDNNHYQRDRFGINPAIHNLATARLLCEKISPDRNMILAILLYSLCKSEYIDENELVGTWGEDIAKLIHGLLKVSTLYSKQAAMESDNFRKLLLTFAEDIRVIIIMIVDRLALMRHINHHPNEKMVHDVAYEANYLYAPLAHRLGLYAIKSELEDLSLKYTNRDTYTDIAHKLNETKTKRDAYINGFIEPLRNKLDTTGIKYEIKGRTKSIYSIWNKIKKQNNDIDHIYDLFAIRIIIDSEPEKEKSDCWMAYSVVTDMYQPNPSRMKDWLSIPKSNGYESLHITVHGPDDRWVEVQIRTRRMDLVAEKGLAAHWKYKGIRSEEGLDTWMNNVRDILETAETGPMELMKNMRMDIYDKEVFVFSPKGDLYKLPYGASVLDFAFHIHTRLGMSCTGGRVNGRNQKLGYKLQSGDTVEINTSSTQVPKLDWLNFTVTSKARNKIRQSVHEMANRTSSLGKELLERRFKNRKIDLQEATLMRLIKKTGYKTVTDFYTAVASENIDINNIIAQYEELERRATETVTARSAEEFQLSPTDEQTAEQSDVLVIGNNIKGVNYRMAKCCNPIYGDDVFGFISSEGVIKIHRTDCSNARNIRDKYPYRLINTRWSGKLGEQFGATLRIVGNDDIGIITNITSIINKEKDAQLRSISIESNDGLFQGFLVVGIRDTAQLNDITRKLRTIKGIKDIKRYR</sequence>
<name>A0AC61S774_9BACT</name>
<keyword evidence="2" id="KW-1185">Reference proteome</keyword>
<dbReference type="EMBL" id="SSTG01000021">
    <property type="protein sequence ID" value="THG54353.1"/>
    <property type="molecule type" value="Genomic_DNA"/>
</dbReference>
<evidence type="ECO:0000313" key="2">
    <source>
        <dbReference type="Proteomes" id="UP000305401"/>
    </source>
</evidence>